<dbReference type="PANTHER" id="PTHR32341:SF13">
    <property type="entry name" value="GTP-BINDING PROTEIN"/>
    <property type="match status" value="1"/>
</dbReference>
<dbReference type="GO" id="GO:0000045">
    <property type="term" value="P:autophagosome assembly"/>
    <property type="evidence" value="ECO:0007669"/>
    <property type="project" value="TreeGrafter"/>
</dbReference>
<dbReference type="SUPFAM" id="SSF52540">
    <property type="entry name" value="P-loop containing nucleoside triphosphate hydrolases"/>
    <property type="match status" value="1"/>
</dbReference>
<dbReference type="PROSITE" id="PS51716">
    <property type="entry name" value="G_IRG"/>
    <property type="match status" value="1"/>
</dbReference>
<dbReference type="InterPro" id="IPR007743">
    <property type="entry name" value="Immunity-related_GTPase-like"/>
</dbReference>
<protein>
    <recommendedName>
        <fullName evidence="5">IRG-type G domain-containing protein</fullName>
    </recommendedName>
</protein>
<dbReference type="GO" id="GO:0045087">
    <property type="term" value="P:innate immune response"/>
    <property type="evidence" value="ECO:0007669"/>
    <property type="project" value="TreeGrafter"/>
</dbReference>
<evidence type="ECO:0000256" key="1">
    <source>
        <dbReference type="ARBA" id="ARBA00005429"/>
    </source>
</evidence>
<dbReference type="GO" id="GO:0035458">
    <property type="term" value="P:cellular response to interferon-beta"/>
    <property type="evidence" value="ECO:0007669"/>
    <property type="project" value="TreeGrafter"/>
</dbReference>
<dbReference type="PANTHER" id="PTHR32341">
    <property type="entry name" value="INTERFERON-INDUCIBLE GTPASE"/>
    <property type="match status" value="1"/>
</dbReference>
<sequence length="418" mass="47658">MGHSFSSLPAEERPRFLASNMIHECNNPSTGGEDSLFQARIILIRSALQEGRLEEAVPIISKMIEDMDNALLNIALTGESGAGKSTFINAFRGVGHEDEDAASTGVVETTTNITFYEHPELPNVKLWDLPGIGTLHFKPESYLEQVNFSRYDFFVIISSSRFRVNDAKLAQKIREMGKKFYFVRTKVDIDLNNERRSKPRTFKEENVLQMIRNNCLQHLQKIGIEDPKVFLISSFELESYDFPKLQDELAKELPEHKRHVFFLSLPNITEDIIDQKKASIQKRIWLEALKTGTKASLPFVGIIKDDDIAQLRKHLINYQRKFGVDDASLLKISQASNKPMEEVKALIKSPHLLTVTRDESISERLLKYAEVYFSVNGGLVASGFYFRKSYYTHLHFLETVANDAKILLNLTLLSNARI</sequence>
<dbReference type="GO" id="GO:0003924">
    <property type="term" value="F:GTPase activity"/>
    <property type="evidence" value="ECO:0007669"/>
    <property type="project" value="TreeGrafter"/>
</dbReference>
<keyword evidence="7" id="KW-1185">Reference proteome</keyword>
<dbReference type="InterPro" id="IPR030385">
    <property type="entry name" value="G_IRG_dom"/>
</dbReference>
<comment type="similarity">
    <text evidence="1">Belongs to the TRAFAC class dynamin-like GTPase superfamily. IRG family.</text>
</comment>
<dbReference type="InterPro" id="IPR027417">
    <property type="entry name" value="P-loop_NTPase"/>
</dbReference>
<evidence type="ECO:0000313" key="7">
    <source>
        <dbReference type="Proteomes" id="UP000314987"/>
    </source>
</evidence>
<dbReference type="Pfam" id="PF05049">
    <property type="entry name" value="IIGP"/>
    <property type="match status" value="1"/>
</dbReference>
<dbReference type="CDD" id="cd04104">
    <property type="entry name" value="p47_IIGP_like"/>
    <property type="match status" value="1"/>
</dbReference>
<dbReference type="GO" id="GO:0005525">
    <property type="term" value="F:GTP binding"/>
    <property type="evidence" value="ECO:0007669"/>
    <property type="project" value="UniProtKB-KW"/>
</dbReference>
<dbReference type="AlphaFoldDB" id="A0A4X2L569"/>
<dbReference type="STRING" id="29139.ENSVURP00010019914"/>
<evidence type="ECO:0000313" key="6">
    <source>
        <dbReference type="Ensembl" id="ENSVURP00010019914.1"/>
    </source>
</evidence>
<reference evidence="7" key="1">
    <citation type="submission" date="2018-12" db="EMBL/GenBank/DDBJ databases">
        <authorList>
            <person name="Yazar S."/>
        </authorList>
    </citation>
    <scope>NUCLEOTIDE SEQUENCE [LARGE SCALE GENOMIC DNA]</scope>
</reference>
<dbReference type="GeneTree" id="ENSGT00950000183007"/>
<accession>A0A4X2L569</accession>
<proteinExistence type="inferred from homology"/>
<evidence type="ECO:0000256" key="4">
    <source>
        <dbReference type="ARBA" id="ARBA00023134"/>
    </source>
</evidence>
<evidence type="ECO:0000256" key="3">
    <source>
        <dbReference type="ARBA" id="ARBA00022801"/>
    </source>
</evidence>
<evidence type="ECO:0000259" key="5">
    <source>
        <dbReference type="PROSITE" id="PS51716"/>
    </source>
</evidence>
<dbReference type="Proteomes" id="UP000314987">
    <property type="component" value="Unassembled WGS sequence"/>
</dbReference>
<evidence type="ECO:0000256" key="2">
    <source>
        <dbReference type="ARBA" id="ARBA00022741"/>
    </source>
</evidence>
<dbReference type="FunFam" id="3.40.50.300:FF:000541">
    <property type="entry name" value="Immunity related GTPase M"/>
    <property type="match status" value="1"/>
</dbReference>
<reference evidence="6" key="3">
    <citation type="submission" date="2025-09" db="UniProtKB">
        <authorList>
            <consortium name="Ensembl"/>
        </authorList>
    </citation>
    <scope>IDENTIFICATION</scope>
</reference>
<dbReference type="Gene3D" id="3.40.50.300">
    <property type="entry name" value="P-loop containing nucleotide triphosphate hydrolases"/>
    <property type="match status" value="1"/>
</dbReference>
<name>A0A4X2L569_VOMUR</name>
<keyword evidence="4" id="KW-0342">GTP-binding</keyword>
<dbReference type="GO" id="GO:0005789">
    <property type="term" value="C:endoplasmic reticulum membrane"/>
    <property type="evidence" value="ECO:0007669"/>
    <property type="project" value="TreeGrafter"/>
</dbReference>
<dbReference type="Ensembl" id="ENSVURT00010022675.1">
    <property type="protein sequence ID" value="ENSVURP00010019914.1"/>
    <property type="gene ID" value="ENSVURG00010015224.1"/>
</dbReference>
<keyword evidence="3" id="KW-0378">Hydrolase</keyword>
<dbReference type="InterPro" id="IPR051515">
    <property type="entry name" value="IRG"/>
</dbReference>
<feature type="domain" description="IRG-type G" evidence="5">
    <location>
        <begin position="70"/>
        <end position="252"/>
    </location>
</feature>
<dbReference type="OMA" id="TTENEHI"/>
<keyword evidence="2" id="KW-0547">Nucleotide-binding</keyword>
<reference evidence="6" key="2">
    <citation type="submission" date="2025-08" db="UniProtKB">
        <authorList>
            <consortium name="Ensembl"/>
        </authorList>
    </citation>
    <scope>IDENTIFICATION</scope>
</reference>
<organism evidence="6 7">
    <name type="scientific">Vombatus ursinus</name>
    <name type="common">Common wombat</name>
    <dbReference type="NCBI Taxonomy" id="29139"/>
    <lineage>
        <taxon>Eukaryota</taxon>
        <taxon>Metazoa</taxon>
        <taxon>Chordata</taxon>
        <taxon>Craniata</taxon>
        <taxon>Vertebrata</taxon>
        <taxon>Euteleostomi</taxon>
        <taxon>Mammalia</taxon>
        <taxon>Metatheria</taxon>
        <taxon>Diprotodontia</taxon>
        <taxon>Vombatidae</taxon>
        <taxon>Vombatus</taxon>
    </lineage>
</organism>